<accession>A0A9P6E1S6</accession>
<proteinExistence type="predicted"/>
<comment type="caution">
    <text evidence="1">The sequence shown here is derived from an EMBL/GenBank/DDBJ whole genome shotgun (WGS) entry which is preliminary data.</text>
</comment>
<gene>
    <name evidence="1" type="ORF">BS47DRAFT_1388446</name>
</gene>
<keyword evidence="2" id="KW-1185">Reference proteome</keyword>
<dbReference type="EMBL" id="MU128920">
    <property type="protein sequence ID" value="KAF9519025.1"/>
    <property type="molecule type" value="Genomic_DNA"/>
</dbReference>
<organism evidence="1 2">
    <name type="scientific">Hydnum rufescens UP504</name>
    <dbReference type="NCBI Taxonomy" id="1448309"/>
    <lineage>
        <taxon>Eukaryota</taxon>
        <taxon>Fungi</taxon>
        <taxon>Dikarya</taxon>
        <taxon>Basidiomycota</taxon>
        <taxon>Agaricomycotina</taxon>
        <taxon>Agaricomycetes</taxon>
        <taxon>Cantharellales</taxon>
        <taxon>Hydnaceae</taxon>
        <taxon>Hydnum</taxon>
    </lineage>
</organism>
<evidence type="ECO:0000313" key="1">
    <source>
        <dbReference type="EMBL" id="KAF9519025.1"/>
    </source>
</evidence>
<protein>
    <submittedName>
        <fullName evidence="1">Uncharacterized protein</fullName>
    </submittedName>
</protein>
<reference evidence="1" key="1">
    <citation type="journal article" date="2020" name="Nat. Commun.">
        <title>Large-scale genome sequencing of mycorrhizal fungi provides insights into the early evolution of symbiotic traits.</title>
        <authorList>
            <person name="Miyauchi S."/>
            <person name="Kiss E."/>
            <person name="Kuo A."/>
            <person name="Drula E."/>
            <person name="Kohler A."/>
            <person name="Sanchez-Garcia M."/>
            <person name="Morin E."/>
            <person name="Andreopoulos B."/>
            <person name="Barry K.W."/>
            <person name="Bonito G."/>
            <person name="Buee M."/>
            <person name="Carver A."/>
            <person name="Chen C."/>
            <person name="Cichocki N."/>
            <person name="Clum A."/>
            <person name="Culley D."/>
            <person name="Crous P.W."/>
            <person name="Fauchery L."/>
            <person name="Girlanda M."/>
            <person name="Hayes R.D."/>
            <person name="Keri Z."/>
            <person name="LaButti K."/>
            <person name="Lipzen A."/>
            <person name="Lombard V."/>
            <person name="Magnuson J."/>
            <person name="Maillard F."/>
            <person name="Murat C."/>
            <person name="Nolan M."/>
            <person name="Ohm R.A."/>
            <person name="Pangilinan J."/>
            <person name="Pereira M.F."/>
            <person name="Perotto S."/>
            <person name="Peter M."/>
            <person name="Pfister S."/>
            <person name="Riley R."/>
            <person name="Sitrit Y."/>
            <person name="Stielow J.B."/>
            <person name="Szollosi G."/>
            <person name="Zifcakova L."/>
            <person name="Stursova M."/>
            <person name="Spatafora J.W."/>
            <person name="Tedersoo L."/>
            <person name="Vaario L.M."/>
            <person name="Yamada A."/>
            <person name="Yan M."/>
            <person name="Wang P."/>
            <person name="Xu J."/>
            <person name="Bruns T."/>
            <person name="Baldrian P."/>
            <person name="Vilgalys R."/>
            <person name="Dunand C."/>
            <person name="Henrissat B."/>
            <person name="Grigoriev I.V."/>
            <person name="Hibbett D."/>
            <person name="Nagy L.G."/>
            <person name="Martin F.M."/>
        </authorList>
    </citation>
    <scope>NUCLEOTIDE SEQUENCE</scope>
    <source>
        <strain evidence="1">UP504</strain>
    </source>
</reference>
<name>A0A9P6E1S6_9AGAM</name>
<sequence>MAGSSSSATPSTGPMSTPNPFAGFTLKDVTPLGPHMLALGEEAHNIAFHMTLPSFHAMHPSLSHPLSPADMHSFARECEKVSFAYLQALSSSGSPEVSPPATTTSTSLPTSKLSFDTLPVYSRPNHGIEFVPRDLRQTIKAQHYIPLNMLTFDALQHWHRNETVLSMETIRAHLDDGTSSKVTIVSTSPFLTGEDNLDKIQWEEGASNLVATIREVLGSGFDDMFHSWFKKL</sequence>
<dbReference type="AlphaFoldDB" id="A0A9P6E1S6"/>
<dbReference type="Proteomes" id="UP000886523">
    <property type="component" value="Unassembled WGS sequence"/>
</dbReference>
<evidence type="ECO:0000313" key="2">
    <source>
        <dbReference type="Proteomes" id="UP000886523"/>
    </source>
</evidence>